<keyword evidence="2" id="KW-1185">Reference proteome</keyword>
<dbReference type="EMBL" id="JAEQND010000019">
    <property type="protein sequence ID" value="MBL0428489.1"/>
    <property type="molecule type" value="Genomic_DNA"/>
</dbReference>
<protein>
    <submittedName>
        <fullName evidence="1">Uncharacterized protein</fullName>
    </submittedName>
</protein>
<dbReference type="Proteomes" id="UP000622707">
    <property type="component" value="Unassembled WGS sequence"/>
</dbReference>
<proteinExistence type="predicted"/>
<comment type="caution">
    <text evidence="1">The sequence shown here is derived from an EMBL/GenBank/DDBJ whole genome shotgun (WGS) entry which is preliminary data.</text>
</comment>
<accession>A0ABS1JW93</accession>
<dbReference type="RefSeq" id="WP_201693135.1">
    <property type="nucleotide sequence ID" value="NZ_JAEQND010000019.1"/>
</dbReference>
<evidence type="ECO:0000313" key="2">
    <source>
        <dbReference type="Proteomes" id="UP000622707"/>
    </source>
</evidence>
<name>A0ABS1JW93_9BURK</name>
<organism evidence="1 2">
    <name type="scientific">Ramlibacter alkalitolerans</name>
    <dbReference type="NCBI Taxonomy" id="2039631"/>
    <lineage>
        <taxon>Bacteria</taxon>
        <taxon>Pseudomonadati</taxon>
        <taxon>Pseudomonadota</taxon>
        <taxon>Betaproteobacteria</taxon>
        <taxon>Burkholderiales</taxon>
        <taxon>Comamonadaceae</taxon>
        <taxon>Ramlibacter</taxon>
    </lineage>
</organism>
<gene>
    <name evidence="1" type="ORF">JI746_25515</name>
</gene>
<evidence type="ECO:0000313" key="1">
    <source>
        <dbReference type="EMBL" id="MBL0428489.1"/>
    </source>
</evidence>
<reference evidence="1 2" key="1">
    <citation type="journal article" date="2017" name="Int. J. Syst. Evol. Microbiol.">
        <title>Ramlibacter alkalitolerans sp. nov., alkali-tolerant bacterium isolated from soil of ginseng.</title>
        <authorList>
            <person name="Lee D.H."/>
            <person name="Cha C.J."/>
        </authorList>
    </citation>
    <scope>NUCLEOTIDE SEQUENCE [LARGE SCALE GENOMIC DNA]</scope>
    <source>
        <strain evidence="1 2">KACC 19305</strain>
    </source>
</reference>
<sequence>MIKTWSSGEGADVTCPKCGAVYSVKIYRMLAKDSDSFHCEVCGELVKSWNDTRVPTFTLKKKGDGSGNAA</sequence>